<gene>
    <name evidence="2" type="ORF">JCM19274_5596</name>
</gene>
<keyword evidence="1" id="KW-0732">Signal</keyword>
<sequence>MKNLISLLFFYSICSFSQVGINTVTPDASSIFDVTSSNKGILIPRIALSATTDVTTITSPATSLLIYNTATVSDVLPGYYYWDGVQWTKLLTNNAIDTKWDTLGNSGTDDTVNFIGTTDDEDLVFKRNNVFAGVIDASNTGFGVNSMASTTPNRRDTAFGVSALQANTTGV</sequence>
<dbReference type="AlphaFoldDB" id="A0A090WNV1"/>
<evidence type="ECO:0000256" key="1">
    <source>
        <dbReference type="SAM" id="SignalP"/>
    </source>
</evidence>
<name>A0A090WNV1_9FLAO</name>
<dbReference type="RefSeq" id="WP_052415823.1">
    <property type="nucleotide sequence ID" value="NZ_BBNU01000001.1"/>
</dbReference>
<protein>
    <submittedName>
        <fullName evidence="2">Uncharacterized protein</fullName>
    </submittedName>
</protein>
<feature type="signal peptide" evidence="1">
    <location>
        <begin position="1"/>
        <end position="17"/>
    </location>
</feature>
<reference evidence="2 3" key="1">
    <citation type="journal article" date="2014" name="Genome Announc.">
        <title>Draft Genome Sequences of Marine Flavobacterium Algibacter lectus Strains SS8 and NR4.</title>
        <authorList>
            <person name="Takatani N."/>
            <person name="Nakanishi M."/>
            <person name="Meirelles P."/>
            <person name="Mino S."/>
            <person name="Suda W."/>
            <person name="Oshima K."/>
            <person name="Hattori M."/>
            <person name="Ohkuma M."/>
            <person name="Hosokawa M."/>
            <person name="Miyashita K."/>
            <person name="Thompson F.L."/>
            <person name="Niwa A."/>
            <person name="Sawabe T."/>
            <person name="Sawabe T."/>
        </authorList>
    </citation>
    <scope>NUCLEOTIDE SEQUENCE [LARGE SCALE GENOMIC DNA]</scope>
    <source>
        <strain evidence="3">JCM19274</strain>
    </source>
</reference>
<accession>A0A090WNV1</accession>
<dbReference type="EMBL" id="BBNU01000001">
    <property type="protein sequence ID" value="GAL77883.1"/>
    <property type="molecule type" value="Genomic_DNA"/>
</dbReference>
<dbReference type="Proteomes" id="UP000029643">
    <property type="component" value="Unassembled WGS sequence"/>
</dbReference>
<evidence type="ECO:0000313" key="2">
    <source>
        <dbReference type="EMBL" id="GAL77883.1"/>
    </source>
</evidence>
<organism evidence="2 3">
    <name type="scientific">Algibacter lectus</name>
    <dbReference type="NCBI Taxonomy" id="221126"/>
    <lineage>
        <taxon>Bacteria</taxon>
        <taxon>Pseudomonadati</taxon>
        <taxon>Bacteroidota</taxon>
        <taxon>Flavobacteriia</taxon>
        <taxon>Flavobacteriales</taxon>
        <taxon>Flavobacteriaceae</taxon>
        <taxon>Algibacter</taxon>
    </lineage>
</organism>
<proteinExistence type="predicted"/>
<comment type="caution">
    <text evidence="2">The sequence shown here is derived from an EMBL/GenBank/DDBJ whole genome shotgun (WGS) entry which is preliminary data.</text>
</comment>
<feature type="chain" id="PRO_5001866447" evidence="1">
    <location>
        <begin position="18"/>
        <end position="171"/>
    </location>
</feature>
<evidence type="ECO:0000313" key="3">
    <source>
        <dbReference type="Proteomes" id="UP000029643"/>
    </source>
</evidence>